<organism evidence="2">
    <name type="scientific">freshwater metagenome</name>
    <dbReference type="NCBI Taxonomy" id="449393"/>
    <lineage>
        <taxon>unclassified sequences</taxon>
        <taxon>metagenomes</taxon>
        <taxon>ecological metagenomes</taxon>
    </lineage>
</organism>
<protein>
    <submittedName>
        <fullName evidence="2">Unannotated protein</fullName>
    </submittedName>
</protein>
<evidence type="ECO:0000256" key="1">
    <source>
        <dbReference type="SAM" id="MobiDB-lite"/>
    </source>
</evidence>
<dbReference type="EMBL" id="CAFBLM010000054">
    <property type="protein sequence ID" value="CAB4876769.1"/>
    <property type="molecule type" value="Genomic_DNA"/>
</dbReference>
<sequence>MRWGSYRERVGGFEVRLIKASKHTLGIGRFELGVEVHLIVNRINESMQTFAGVGVEPFSFHSQHVVFYQTAQRNPVAIEGHSGIKPHPVENNGLHPSCGELNESLR</sequence>
<accession>A0A6J7E894</accession>
<feature type="region of interest" description="Disordered" evidence="1">
    <location>
        <begin position="79"/>
        <end position="106"/>
    </location>
</feature>
<name>A0A6J7E894_9ZZZZ</name>
<proteinExistence type="predicted"/>
<dbReference type="AlphaFoldDB" id="A0A6J7E894"/>
<evidence type="ECO:0000313" key="2">
    <source>
        <dbReference type="EMBL" id="CAB4876769.1"/>
    </source>
</evidence>
<gene>
    <name evidence="2" type="ORF">UFOPK3401_01124</name>
</gene>
<reference evidence="2" key="1">
    <citation type="submission" date="2020-05" db="EMBL/GenBank/DDBJ databases">
        <authorList>
            <person name="Chiriac C."/>
            <person name="Salcher M."/>
            <person name="Ghai R."/>
            <person name="Kavagutti S V."/>
        </authorList>
    </citation>
    <scope>NUCLEOTIDE SEQUENCE</scope>
</reference>